<evidence type="ECO:0000256" key="4">
    <source>
        <dbReference type="ARBA" id="ARBA00022694"/>
    </source>
</evidence>
<keyword evidence="3" id="KW-0949">S-adenosyl-L-methionine</keyword>
<dbReference type="Pfam" id="PF03942">
    <property type="entry name" value="DTW"/>
    <property type="match status" value="1"/>
</dbReference>
<dbReference type="InterPro" id="IPR039262">
    <property type="entry name" value="DTWD2/TAPT"/>
</dbReference>
<feature type="domain" description="DTW" evidence="6">
    <location>
        <begin position="2"/>
        <end position="209"/>
    </location>
</feature>
<sequence>MSEEHCEKCGKPRAICVCDRVVSLPTTLRVLVLRHPQEDDAILGTAPLLAASLPSCEVRTGLSWASLAHALDREDADPTRWAVVYPTKIDPTVSAEARERPVLVLDRKGRERDADAPALEGIVVLDGTWSQAKALWWRNPWLLKLSRVVLRPREPSIYGRARKEPRREYVSTLEAVADVLPALGEPETTRDQLRRLMRTMVQRYRDQQTR</sequence>
<evidence type="ECO:0000313" key="8">
    <source>
        <dbReference type="Proteomes" id="UP000034883"/>
    </source>
</evidence>
<keyword evidence="4" id="KW-0819">tRNA processing</keyword>
<evidence type="ECO:0000256" key="3">
    <source>
        <dbReference type="ARBA" id="ARBA00022691"/>
    </source>
</evidence>
<dbReference type="RefSeq" id="WP_169791620.1">
    <property type="nucleotide sequence ID" value="NZ_CP011125.1"/>
</dbReference>
<accession>A0A0F6YLD9</accession>
<evidence type="ECO:0000256" key="2">
    <source>
        <dbReference type="ARBA" id="ARBA00022679"/>
    </source>
</evidence>
<dbReference type="KEGG" id="samy:DB32_006490"/>
<evidence type="ECO:0000256" key="1">
    <source>
        <dbReference type="ARBA" id="ARBA00012386"/>
    </source>
</evidence>
<evidence type="ECO:0000313" key="7">
    <source>
        <dbReference type="EMBL" id="AKF09341.1"/>
    </source>
</evidence>
<dbReference type="InterPro" id="IPR005636">
    <property type="entry name" value="DTW"/>
</dbReference>
<evidence type="ECO:0000256" key="5">
    <source>
        <dbReference type="ARBA" id="ARBA00034489"/>
    </source>
</evidence>
<dbReference type="EMBL" id="CP011125">
    <property type="protein sequence ID" value="AKF09341.1"/>
    <property type="molecule type" value="Genomic_DNA"/>
</dbReference>
<dbReference type="GO" id="GO:0008033">
    <property type="term" value="P:tRNA processing"/>
    <property type="evidence" value="ECO:0007669"/>
    <property type="project" value="UniProtKB-KW"/>
</dbReference>
<proteinExistence type="inferred from homology"/>
<dbReference type="PANTHER" id="PTHR21392">
    <property type="entry name" value="TRNA-URIDINE AMINOCARBOXYPROPYLTRANSFERASE 2"/>
    <property type="match status" value="1"/>
</dbReference>
<dbReference type="PANTHER" id="PTHR21392:SF0">
    <property type="entry name" value="TRNA-URIDINE AMINOCARBOXYPROPYLTRANSFERASE 2"/>
    <property type="match status" value="1"/>
</dbReference>
<evidence type="ECO:0000259" key="6">
    <source>
        <dbReference type="SMART" id="SM01144"/>
    </source>
</evidence>
<organism evidence="7 8">
    <name type="scientific">Sandaracinus amylolyticus</name>
    <dbReference type="NCBI Taxonomy" id="927083"/>
    <lineage>
        <taxon>Bacteria</taxon>
        <taxon>Pseudomonadati</taxon>
        <taxon>Myxococcota</taxon>
        <taxon>Polyangia</taxon>
        <taxon>Polyangiales</taxon>
        <taxon>Sandaracinaceae</taxon>
        <taxon>Sandaracinus</taxon>
    </lineage>
</organism>
<gene>
    <name evidence="7" type="ORF">DB32_006490</name>
</gene>
<dbReference type="STRING" id="927083.DB32_006490"/>
<dbReference type="AlphaFoldDB" id="A0A0F6YLD9"/>
<reference evidence="7 8" key="1">
    <citation type="submission" date="2015-03" db="EMBL/GenBank/DDBJ databases">
        <title>Genome assembly of Sandaracinus amylolyticus DSM 53668.</title>
        <authorList>
            <person name="Sharma G."/>
            <person name="Subramanian S."/>
        </authorList>
    </citation>
    <scope>NUCLEOTIDE SEQUENCE [LARGE SCALE GENOMIC DNA]</scope>
    <source>
        <strain evidence="7 8">DSM 53668</strain>
    </source>
</reference>
<dbReference type="GO" id="GO:0016432">
    <property type="term" value="F:tRNA-uridine aminocarboxypropyltransferase activity"/>
    <property type="evidence" value="ECO:0007669"/>
    <property type="project" value="UniProtKB-EC"/>
</dbReference>
<dbReference type="Proteomes" id="UP000034883">
    <property type="component" value="Chromosome"/>
</dbReference>
<comment type="similarity">
    <text evidence="5">Belongs to the TDD superfamily. DTWD2 family.</text>
</comment>
<keyword evidence="8" id="KW-1185">Reference proteome</keyword>
<keyword evidence="2" id="KW-0808">Transferase</keyword>
<dbReference type="SMART" id="SM01144">
    <property type="entry name" value="DTW"/>
    <property type="match status" value="1"/>
</dbReference>
<dbReference type="EC" id="2.5.1.25" evidence="1"/>
<protein>
    <recommendedName>
        <fullName evidence="1">tRNA-uridine aminocarboxypropyltransferase</fullName>
        <ecNumber evidence="1">2.5.1.25</ecNumber>
    </recommendedName>
</protein>
<name>A0A0F6YLD9_9BACT</name>